<organism evidence="1 2">
    <name type="scientific">Enterococcus phage phiFL2A</name>
    <dbReference type="NCBI Taxonomy" id="673835"/>
    <lineage>
        <taxon>Viruses</taxon>
        <taxon>Duplodnaviria</taxon>
        <taxon>Heunggongvirae</taxon>
        <taxon>Uroviricota</taxon>
        <taxon>Caudoviricetes</taxon>
        <taxon>Phifelvirus</taxon>
        <taxon>Phifelvirus FL2</taxon>
    </lineage>
</organism>
<dbReference type="RefSeq" id="YP_003347302.1">
    <property type="nucleotide sequence ID" value="NC_013643.1"/>
</dbReference>
<keyword evidence="2" id="KW-1185">Reference proteome</keyword>
<name>D2IZD1_9CAUD</name>
<gene>
    <name evidence="1" type="primary">gp11</name>
</gene>
<reference evidence="1 2" key="1">
    <citation type="journal article" date="2010" name="J. Bacteriol.">
        <title>Comparative genomics and transduction potential of Enterococcus faecalis temperate bacteriophages.</title>
        <authorList>
            <person name="Yasmin A."/>
            <person name="Kenny J.G."/>
            <person name="Shankar J."/>
            <person name="Darby A.C."/>
            <person name="Hall N."/>
            <person name="Edwards C."/>
            <person name="Horsburgh M.J."/>
        </authorList>
    </citation>
    <scope>NUCLEOTIDE SEQUENCE</scope>
    <source>
        <strain evidence="1">PhiFL2A</strain>
    </source>
</reference>
<accession>D2IZD1</accession>
<dbReference type="KEGG" id="vg:8676711"/>
<dbReference type="EMBL" id="GQ478084">
    <property type="protein sequence ID" value="ACZ63908.1"/>
    <property type="molecule type" value="Genomic_DNA"/>
</dbReference>
<evidence type="ECO:0000313" key="2">
    <source>
        <dbReference type="Proteomes" id="UP000001905"/>
    </source>
</evidence>
<evidence type="ECO:0000313" key="1">
    <source>
        <dbReference type="EMBL" id="ACZ63908.1"/>
    </source>
</evidence>
<protein>
    <submittedName>
        <fullName evidence="1">Uncharacterized protein gp11</fullName>
    </submittedName>
</protein>
<dbReference type="Proteomes" id="UP000001905">
    <property type="component" value="Segment"/>
</dbReference>
<proteinExistence type="predicted"/>
<dbReference type="GeneID" id="8676711"/>
<sequence length="47" mass="5400">MDELYPTATILLEETGIISTHIHHLISYFSGPLTDKRILAKKNYINQ</sequence>